<dbReference type="Proteomes" id="UP001246858">
    <property type="component" value="Unassembled WGS sequence"/>
</dbReference>
<evidence type="ECO:0000313" key="1">
    <source>
        <dbReference type="EMBL" id="MDR6786630.1"/>
    </source>
</evidence>
<proteinExistence type="predicted"/>
<keyword evidence="2" id="KW-1185">Reference proteome</keyword>
<reference evidence="1" key="1">
    <citation type="submission" date="2023-07" db="EMBL/GenBank/DDBJ databases">
        <title>Sorghum-associated microbial communities from plants grown in Nebraska, USA.</title>
        <authorList>
            <person name="Schachtman D."/>
        </authorList>
    </citation>
    <scope>NUCLEOTIDE SEQUENCE</scope>
    <source>
        <strain evidence="1">2697</strain>
    </source>
</reference>
<comment type="caution">
    <text evidence="1">The sequence shown here is derived from an EMBL/GenBank/DDBJ whole genome shotgun (WGS) entry which is preliminary data.</text>
</comment>
<accession>A0ACC6L5B3</accession>
<gene>
    <name evidence="1" type="ORF">J2X78_005225</name>
</gene>
<sequence>MQIRDIGDKVVRVNVGRLAHHQLNLNMGFLDNLFGQKIILTPEIKIMAEKMIGNNWFENCGVSSAFDTQYRIELVHTIDEAEKKLAYKRDVRGFVTLDNLLIEAGRRKELFLSLNHRSELENTWNKLTDTIVKAYISNYKFDFDKIQQNFNSKFGVQVDLYLRRIFVETLNELYFKSRIENFPIFFSDVIDIYLKGNVVVGWLGKFGSHEIQVKEIFPISPNDGILNVW</sequence>
<dbReference type="EMBL" id="JAVDTF010000007">
    <property type="protein sequence ID" value="MDR6786630.1"/>
    <property type="molecule type" value="Genomic_DNA"/>
</dbReference>
<organism evidence="1 2">
    <name type="scientific">Pedobacter africanus</name>
    <dbReference type="NCBI Taxonomy" id="151894"/>
    <lineage>
        <taxon>Bacteria</taxon>
        <taxon>Pseudomonadati</taxon>
        <taxon>Bacteroidota</taxon>
        <taxon>Sphingobacteriia</taxon>
        <taxon>Sphingobacteriales</taxon>
        <taxon>Sphingobacteriaceae</taxon>
        <taxon>Pedobacter</taxon>
    </lineage>
</organism>
<name>A0ACC6L5B3_9SPHI</name>
<evidence type="ECO:0000313" key="2">
    <source>
        <dbReference type="Proteomes" id="UP001246858"/>
    </source>
</evidence>
<protein>
    <submittedName>
        <fullName evidence="1">Uncharacterized protein</fullName>
    </submittedName>
</protein>